<organism evidence="3 4">
    <name type="scientific">Actinomadura litoris</name>
    <dbReference type="NCBI Taxonomy" id="2678616"/>
    <lineage>
        <taxon>Bacteria</taxon>
        <taxon>Bacillati</taxon>
        <taxon>Actinomycetota</taxon>
        <taxon>Actinomycetes</taxon>
        <taxon>Streptosporangiales</taxon>
        <taxon>Thermomonosporaceae</taxon>
        <taxon>Actinomadura</taxon>
    </lineage>
</organism>
<dbReference type="PANTHER" id="PTHR37828">
    <property type="entry name" value="GSR2449 PROTEIN"/>
    <property type="match status" value="1"/>
</dbReference>
<dbReference type="Proteomes" id="UP000432015">
    <property type="component" value="Unassembled WGS sequence"/>
</dbReference>
<dbReference type="PANTHER" id="PTHR37828:SF1">
    <property type="entry name" value="YCII-RELATED DOMAIN-CONTAINING PROTEIN"/>
    <property type="match status" value="1"/>
</dbReference>
<protein>
    <recommendedName>
        <fullName evidence="2">YCII-related domain-containing protein</fullName>
    </recommendedName>
</protein>
<dbReference type="RefSeq" id="WP_156220455.1">
    <property type="nucleotide sequence ID" value="NZ_WOFH01000014.1"/>
</dbReference>
<evidence type="ECO:0000313" key="3">
    <source>
        <dbReference type="EMBL" id="MUN41255.1"/>
    </source>
</evidence>
<evidence type="ECO:0000256" key="1">
    <source>
        <dbReference type="ARBA" id="ARBA00007689"/>
    </source>
</evidence>
<dbReference type="InterPro" id="IPR005545">
    <property type="entry name" value="YCII"/>
</dbReference>
<proteinExistence type="inferred from homology"/>
<comment type="caution">
    <text evidence="3">The sequence shown here is derived from an EMBL/GenBank/DDBJ whole genome shotgun (WGS) entry which is preliminary data.</text>
</comment>
<dbReference type="InterPro" id="IPR011008">
    <property type="entry name" value="Dimeric_a/b-barrel"/>
</dbReference>
<dbReference type="EMBL" id="WOFH01000014">
    <property type="protein sequence ID" value="MUN41255.1"/>
    <property type="molecule type" value="Genomic_DNA"/>
</dbReference>
<gene>
    <name evidence="3" type="ORF">GNZ18_32360</name>
</gene>
<keyword evidence="4" id="KW-1185">Reference proteome</keyword>
<sequence>MLHLLRMEYTRTEQEATPHIPEHIEFLKRHHAAGTFLVSGQTVPSTAGGLIIAAGVDRAGIERVLVEDPFVRAGVGRYTITTVAPRRVHPDIAALLDREGAPPATS</sequence>
<evidence type="ECO:0000313" key="4">
    <source>
        <dbReference type="Proteomes" id="UP000432015"/>
    </source>
</evidence>
<dbReference type="Pfam" id="PF03795">
    <property type="entry name" value="YCII"/>
    <property type="match status" value="1"/>
</dbReference>
<dbReference type="Gene3D" id="3.30.70.1060">
    <property type="entry name" value="Dimeric alpha+beta barrel"/>
    <property type="match status" value="1"/>
</dbReference>
<reference evidence="3 4" key="1">
    <citation type="submission" date="2019-11" db="EMBL/GenBank/DDBJ databases">
        <authorList>
            <person name="Cao P."/>
        </authorList>
    </citation>
    <scope>NUCLEOTIDE SEQUENCE [LARGE SCALE GENOMIC DNA]</scope>
    <source>
        <strain evidence="3 4">NEAU-AAG5</strain>
    </source>
</reference>
<accession>A0A7K1LAP2</accession>
<feature type="domain" description="YCII-related" evidence="2">
    <location>
        <begin position="1"/>
        <end position="80"/>
    </location>
</feature>
<dbReference type="AlphaFoldDB" id="A0A7K1LAP2"/>
<comment type="similarity">
    <text evidence="1">Belongs to the YciI family.</text>
</comment>
<evidence type="ECO:0000259" key="2">
    <source>
        <dbReference type="Pfam" id="PF03795"/>
    </source>
</evidence>
<name>A0A7K1LAP2_9ACTN</name>
<dbReference type="SUPFAM" id="SSF54909">
    <property type="entry name" value="Dimeric alpha+beta barrel"/>
    <property type="match status" value="1"/>
</dbReference>